<dbReference type="RefSeq" id="XP_040776052.1">
    <property type="nucleotide sequence ID" value="XM_040920626.1"/>
</dbReference>
<reference evidence="1" key="1">
    <citation type="journal article" date="2020" name="Phytopathology">
        <title>Genome sequence of the chestnut blight fungus Cryphonectria parasitica EP155: A fundamental resource for an archetypical invasive plant pathogen.</title>
        <authorList>
            <person name="Crouch J.A."/>
            <person name="Dawe A."/>
            <person name="Aerts A."/>
            <person name="Barry K."/>
            <person name="Churchill A.C.L."/>
            <person name="Grimwood J."/>
            <person name="Hillman B."/>
            <person name="Milgroom M.G."/>
            <person name="Pangilinan J."/>
            <person name="Smith M."/>
            <person name="Salamov A."/>
            <person name="Schmutz J."/>
            <person name="Yadav J."/>
            <person name="Grigoriev I.V."/>
            <person name="Nuss D."/>
        </authorList>
    </citation>
    <scope>NUCLEOTIDE SEQUENCE</scope>
    <source>
        <strain evidence="1">EP155</strain>
    </source>
</reference>
<dbReference type="GeneID" id="63837755"/>
<comment type="caution">
    <text evidence="1">The sequence shown here is derived from an EMBL/GenBank/DDBJ whole genome shotgun (WGS) entry which is preliminary data.</text>
</comment>
<gene>
    <name evidence="1" type="ORF">M406DRAFT_331401</name>
</gene>
<dbReference type="EMBL" id="MU032348">
    <property type="protein sequence ID" value="KAF3765091.1"/>
    <property type="molecule type" value="Genomic_DNA"/>
</dbReference>
<name>A0A9P4Y1W2_CRYP1</name>
<dbReference type="AlphaFoldDB" id="A0A9P4Y1W2"/>
<evidence type="ECO:0000313" key="2">
    <source>
        <dbReference type="Proteomes" id="UP000803844"/>
    </source>
</evidence>
<evidence type="ECO:0000313" key="1">
    <source>
        <dbReference type="EMBL" id="KAF3765091.1"/>
    </source>
</evidence>
<dbReference type="Proteomes" id="UP000803844">
    <property type="component" value="Unassembled WGS sequence"/>
</dbReference>
<dbReference type="OrthoDB" id="5174350at2759"/>
<organism evidence="1 2">
    <name type="scientific">Cryphonectria parasitica (strain ATCC 38755 / EP155)</name>
    <dbReference type="NCBI Taxonomy" id="660469"/>
    <lineage>
        <taxon>Eukaryota</taxon>
        <taxon>Fungi</taxon>
        <taxon>Dikarya</taxon>
        <taxon>Ascomycota</taxon>
        <taxon>Pezizomycotina</taxon>
        <taxon>Sordariomycetes</taxon>
        <taxon>Sordariomycetidae</taxon>
        <taxon>Diaporthales</taxon>
        <taxon>Cryphonectriaceae</taxon>
        <taxon>Cryphonectria-Endothia species complex</taxon>
        <taxon>Cryphonectria</taxon>
    </lineage>
</organism>
<proteinExistence type="predicted"/>
<protein>
    <submittedName>
        <fullName evidence="1">Uncharacterized protein</fullName>
    </submittedName>
</protein>
<sequence>MNFSLLRNLYLDWHLRVLGYEDPCLGNNAILPSPRPKPRVVSCQYVLQTLQRLPELRDVKALQARQEKLQPRERADRTLKLFCRCAGPPLIRAYEILAKLKDRLEALEPRASETTFLLHKELVESLVEVRKCHAMWEVSVGDEAFFKKHPWPRSVRFEYVRYMLQILHVIANLTFPEDLQDYLEEMEMVLARKDWRDHIVLDSEVTYQRSKKHLRPEVIAPVHQFPVEFLLHGQKMLSPFLIHNTSVYGHRLIANEYAAQQNEDAAKVYLNLKRFNNWDQQW</sequence>
<accession>A0A9P4Y1W2</accession>
<keyword evidence="2" id="KW-1185">Reference proteome</keyword>